<gene>
    <name evidence="2" type="ORF">RPMA_17025</name>
</gene>
<dbReference type="Proteomes" id="UP000682843">
    <property type="component" value="Chromosome"/>
</dbReference>
<feature type="domain" description="PIN" evidence="1">
    <location>
        <begin position="6"/>
        <end position="128"/>
    </location>
</feature>
<evidence type="ECO:0000259" key="1">
    <source>
        <dbReference type="Pfam" id="PF01850"/>
    </source>
</evidence>
<dbReference type="RefSeq" id="WP_211908931.1">
    <property type="nucleotide sequence ID" value="NZ_CP036498.1"/>
</dbReference>
<evidence type="ECO:0000313" key="3">
    <source>
        <dbReference type="Proteomes" id="UP000682843"/>
    </source>
</evidence>
<sequence>MVSSLLLDTCALIFLTIDDGRAAKVRAALKNAHDAGETVFVSPISAWEIGLLASLGRVNLLTSPERWFDTVIETPGVRLAGLSPAVLIASSFLPDAKWRDPADRIMAATAREYGFTLLTSDKQLLAYAAKGHIRALLC</sequence>
<proteinExistence type="predicted"/>
<organism evidence="2 3">
    <name type="scientific">Tardiphaga alba</name>
    <dbReference type="NCBI Taxonomy" id="340268"/>
    <lineage>
        <taxon>Bacteria</taxon>
        <taxon>Pseudomonadati</taxon>
        <taxon>Pseudomonadota</taxon>
        <taxon>Alphaproteobacteria</taxon>
        <taxon>Hyphomicrobiales</taxon>
        <taxon>Nitrobacteraceae</taxon>
        <taxon>Tardiphaga</taxon>
    </lineage>
</organism>
<dbReference type="EMBL" id="CP036498">
    <property type="protein sequence ID" value="QUS40349.1"/>
    <property type="molecule type" value="Genomic_DNA"/>
</dbReference>
<dbReference type="PANTHER" id="PTHR36173:SF1">
    <property type="entry name" value="RIBONUCLEASE VAPC22"/>
    <property type="match status" value="1"/>
</dbReference>
<evidence type="ECO:0000313" key="2">
    <source>
        <dbReference type="EMBL" id="QUS40349.1"/>
    </source>
</evidence>
<dbReference type="Gene3D" id="3.40.50.1010">
    <property type="entry name" value="5'-nuclease"/>
    <property type="match status" value="1"/>
</dbReference>
<dbReference type="SUPFAM" id="SSF88723">
    <property type="entry name" value="PIN domain-like"/>
    <property type="match status" value="1"/>
</dbReference>
<dbReference type="InterPro" id="IPR041705">
    <property type="entry name" value="PIN_Sll0205"/>
</dbReference>
<dbReference type="InterPro" id="IPR002716">
    <property type="entry name" value="PIN_dom"/>
</dbReference>
<reference evidence="2 3" key="1">
    <citation type="submission" date="2019-02" db="EMBL/GenBank/DDBJ databases">
        <title>Emended description of the genus Rhodopseudomonas and description of Rhodopseudomonas albus sp. nov., a non-phototrophic, heavy-metal-tolerant bacterium isolated from garden soil.</title>
        <authorList>
            <person name="Bao Z."/>
            <person name="Cao W.W."/>
            <person name="Sato Y."/>
            <person name="Nishizawa T."/>
            <person name="Zhao J."/>
            <person name="Guo Y."/>
            <person name="Ohta H."/>
        </authorList>
    </citation>
    <scope>NUCLEOTIDE SEQUENCE [LARGE SCALE GENOMIC DNA]</scope>
    <source>
        <strain evidence="2 3">SK50-23</strain>
    </source>
</reference>
<dbReference type="CDD" id="cd09872">
    <property type="entry name" value="PIN_Sll0205-like"/>
    <property type="match status" value="1"/>
</dbReference>
<protein>
    <submittedName>
        <fullName evidence="2">Type II toxin-antitoxin system VapC family toxin</fullName>
    </submittedName>
</protein>
<dbReference type="PANTHER" id="PTHR36173">
    <property type="entry name" value="RIBONUCLEASE VAPC16-RELATED"/>
    <property type="match status" value="1"/>
</dbReference>
<dbReference type="InterPro" id="IPR052919">
    <property type="entry name" value="TA_system_RNase"/>
</dbReference>
<accession>A0ABX8A9B6</accession>
<dbReference type="Pfam" id="PF01850">
    <property type="entry name" value="PIN"/>
    <property type="match status" value="1"/>
</dbReference>
<name>A0ABX8A9B6_9BRAD</name>
<dbReference type="InterPro" id="IPR029060">
    <property type="entry name" value="PIN-like_dom_sf"/>
</dbReference>
<keyword evidence="3" id="KW-1185">Reference proteome</keyword>